<dbReference type="SUPFAM" id="SSF63411">
    <property type="entry name" value="LuxS/MPP-like metallohydrolase"/>
    <property type="match status" value="4"/>
</dbReference>
<dbReference type="PANTHER" id="PTHR43016:SF13">
    <property type="entry name" value="PRESEQUENCE PROTEASE, MITOCHONDRIAL"/>
    <property type="match status" value="1"/>
</dbReference>
<comment type="similarity">
    <text evidence="1">Belongs to the eukaryotic-type primase small subunit family.</text>
</comment>
<evidence type="ECO:0000256" key="1">
    <source>
        <dbReference type="ARBA" id="ARBA00009762"/>
    </source>
</evidence>
<dbReference type="CDD" id="cd04860">
    <property type="entry name" value="AE_Prim_S"/>
    <property type="match status" value="1"/>
</dbReference>
<dbReference type="InterPro" id="IPR013578">
    <property type="entry name" value="Peptidase_M16C_assoc"/>
</dbReference>
<dbReference type="Gene3D" id="3.30.830.10">
    <property type="entry name" value="Metalloenzyme, LuxS/M16 peptidase-like"/>
    <property type="match status" value="3"/>
</dbReference>
<feature type="coiled-coil region" evidence="2">
    <location>
        <begin position="684"/>
        <end position="720"/>
    </location>
</feature>
<dbReference type="SMART" id="SM01264">
    <property type="entry name" value="M16C_associated"/>
    <property type="match status" value="1"/>
</dbReference>
<comment type="caution">
    <text evidence="5">The sequence shown here is derived from an EMBL/GenBank/DDBJ whole genome shotgun (WGS) entry which is preliminary data.</text>
</comment>
<evidence type="ECO:0000313" key="5">
    <source>
        <dbReference type="EMBL" id="KRW98994.1"/>
    </source>
</evidence>
<evidence type="ECO:0000259" key="4">
    <source>
        <dbReference type="SMART" id="SM01264"/>
    </source>
</evidence>
<dbReference type="Pfam" id="PF22516">
    <property type="entry name" value="PreP_C"/>
    <property type="match status" value="1"/>
</dbReference>
<feature type="region of interest" description="Disordered" evidence="3">
    <location>
        <begin position="1"/>
        <end position="21"/>
    </location>
</feature>
<protein>
    <submittedName>
        <fullName evidence="5">Metalloenzyme, LuxS/M16 peptidase-like protein</fullName>
    </submittedName>
</protein>
<gene>
    <name evidence="5" type="ORF">PPERSA_11595</name>
</gene>
<dbReference type="EMBL" id="LDAU01000223">
    <property type="protein sequence ID" value="KRW98994.1"/>
    <property type="molecule type" value="Genomic_DNA"/>
</dbReference>
<dbReference type="Proteomes" id="UP000054937">
    <property type="component" value="Unassembled WGS sequence"/>
</dbReference>
<dbReference type="Pfam" id="PF01896">
    <property type="entry name" value="DNA_primase_S"/>
    <property type="match status" value="1"/>
</dbReference>
<dbReference type="PANTHER" id="PTHR43016">
    <property type="entry name" value="PRESEQUENCE PROTEASE"/>
    <property type="match status" value="1"/>
</dbReference>
<name>A0A0V0Q9W6_PSEPJ</name>
<dbReference type="InterPro" id="IPR014052">
    <property type="entry name" value="DNA_primase_ssu_euk/arc"/>
</dbReference>
<dbReference type="Pfam" id="PF08367">
    <property type="entry name" value="M16C_assoc"/>
    <property type="match status" value="1"/>
</dbReference>
<dbReference type="GO" id="GO:0004222">
    <property type="term" value="F:metalloendopeptidase activity"/>
    <property type="evidence" value="ECO:0007669"/>
    <property type="project" value="TreeGrafter"/>
</dbReference>
<accession>A0A0V0Q9W6</accession>
<keyword evidence="2" id="KW-0175">Coiled coil</keyword>
<evidence type="ECO:0000256" key="2">
    <source>
        <dbReference type="SAM" id="Coils"/>
    </source>
</evidence>
<evidence type="ECO:0000256" key="3">
    <source>
        <dbReference type="SAM" id="MobiDB-lite"/>
    </source>
</evidence>
<dbReference type="Gene3D" id="3.90.920.10">
    <property type="entry name" value="DNA primase, PRIM domain"/>
    <property type="match status" value="1"/>
</dbReference>
<keyword evidence="6" id="KW-1185">Reference proteome</keyword>
<dbReference type="GO" id="GO:0006269">
    <property type="term" value="P:DNA replication, synthesis of primer"/>
    <property type="evidence" value="ECO:0007669"/>
    <property type="project" value="InterPro"/>
</dbReference>
<sequence>MEIEEDYNINNKKPQPAPTNQPQFVLDEYQYSQYYQYFFPIKQFVQWLSYGNDDSKQQDIDKEQLYFKRREFSFNYPGDIYQRYQSFKGEQDFKNQLVENKPEKIDIGAVFKQIPNKNSQNVPQEREFVIDIDMTDYDEVRTCCQEANICSKCWQFMKAAGHIILKALKEDFGFEHYLWVYSGRRGIHLWVCDEYVRLMDNSVRSSVIDNLNLLGGSKKEGSKLKHGLIQNGGKQTHYQLDRAYNILKKYFDNIETNQQIFIKKPEIIKNIIKDKNEKLWQQIESSWNKGNPQKTSQQKIEIIKEEVQKYNDSKENNFKISSDALIKEIVINLLYPRLDVNVSKQMNHLLKAPFSMHPKTGKVCVPFTEQQFDSFDPFSVPSMEELNNHLLQNNGNVSQKLFCTQKTTQSTQIKKIFDGSYSEVIPKILRGKHRVIYDLQPGQQIHNFYVKDIQNLPQFNMKAFYLEHNVTKSKYIHLDCSDYNNVFSFILNTPTKDNKGLPYIIEKLILCGSKKFPVRDPFKEIAHIRSLNTYTEPQTGNGHIIFPFCTKNEKDYYNLMSLYADSIFNAQLNKQDFYNESCRIEFRDPMNENTELVYRGNVYEDVLQMKQIPDQIFQEEIQKRLFKGTDNQFLPTGELNALKSTTYEDVLSYYNTFFKVYNCHFYSYGDMDFTKNLEFLSMTLLNEKQNFKSQEKDLNKNQNQENLNQYNNNQNQQNEKQTHIILPTQKVNIEDIEEQEYTKEVRLNCSPSFGDPNKGSMFGVSFLCNDIIKNPETSVGLNALSYTLFDTPMSPLFEGVLQPGYAGAYCPGYGYDMSNKFGTFTIGFKDLQKDFKVMYEIEKEVTKILTDLSKNGFKNYLIDLSLYQLEVAAKQRYENFGVELLQNMIPYIINNQGVHESEQISPIQLLKLTDFKQLKKQIKDQKLFQNLIKRYILNNPQSVRIMITPYTYYIQDLLQKDSKELEQLKNSYSPMQKKYIIDKTIELEKHLQRIQDTSSLPQLRPTDIEPLVERFEYEEKEVFGCKAIFTDQETNDMSYVKMKFDITDIDKELYNYLEVFKIAFPFFGSLNLKEEKFETLMDLAIQNLSMKDYLIKNEEGEIKKYLILNFNFLNRSNEDAFNLINDILSHPNFNSYNSLSQFLMYHASETNNQIIENTLDFAFGYSSSQINEIDSLNNSMARARQLCDLQIKILKTTGVKQELEKIMKQIKKIYKFIMNKAYSQEEFTPQYKKLYLPLPITSNFVVETFSAPELIDRDRPALHLAGELMRNTILLPELKEKRGAYDAGVYLNYYGTFSFYSFRDPNTLSSYEYFEMAIQYVTNNDFSDSELEEAKVSIFTKLDTEVLPENKGEHLFVYELTDKMKKAYREAILGTTREQLVEATKKYLLDKLSEDQSSKIIIGQQDVNLEGLLKRGWRIERPLDDLSVQQDSYEQVKSEYLKLPEII</sequence>
<dbReference type="InParanoid" id="A0A0V0Q9W6"/>
<dbReference type="OrthoDB" id="19606at2759"/>
<proteinExistence type="inferred from homology"/>
<dbReference type="InterPro" id="IPR011249">
    <property type="entry name" value="Metalloenz_LuxS/M16"/>
</dbReference>
<organism evidence="5 6">
    <name type="scientific">Pseudocohnilembus persalinus</name>
    <name type="common">Ciliate</name>
    <dbReference type="NCBI Taxonomy" id="266149"/>
    <lineage>
        <taxon>Eukaryota</taxon>
        <taxon>Sar</taxon>
        <taxon>Alveolata</taxon>
        <taxon>Ciliophora</taxon>
        <taxon>Intramacronucleata</taxon>
        <taxon>Oligohymenophorea</taxon>
        <taxon>Scuticociliatia</taxon>
        <taxon>Philasterida</taxon>
        <taxon>Pseudocohnilembidae</taxon>
        <taxon>Pseudocohnilembus</taxon>
    </lineage>
</organism>
<dbReference type="InterPro" id="IPR002755">
    <property type="entry name" value="DNA_primase_S"/>
</dbReference>
<evidence type="ECO:0000313" key="6">
    <source>
        <dbReference type="Proteomes" id="UP000054937"/>
    </source>
</evidence>
<dbReference type="FunCoup" id="A0A0V0Q9W6">
    <property type="interactions" value="262"/>
</dbReference>
<dbReference type="GO" id="GO:0003899">
    <property type="term" value="F:DNA-directed RNA polymerase activity"/>
    <property type="evidence" value="ECO:0007669"/>
    <property type="project" value="InterPro"/>
</dbReference>
<dbReference type="GO" id="GO:0046872">
    <property type="term" value="F:metal ion binding"/>
    <property type="evidence" value="ECO:0007669"/>
    <property type="project" value="InterPro"/>
</dbReference>
<dbReference type="InterPro" id="IPR055130">
    <property type="entry name" value="PreP_C"/>
</dbReference>
<feature type="domain" description="Peptidase M16C associated" evidence="4">
    <location>
        <begin position="947"/>
        <end position="1189"/>
    </location>
</feature>
<dbReference type="OMA" id="NSRIFCE"/>
<dbReference type="SUPFAM" id="SSF56747">
    <property type="entry name" value="Prim-pol domain"/>
    <property type="match status" value="1"/>
</dbReference>
<dbReference type="NCBIfam" id="TIGR00335">
    <property type="entry name" value="primase_sml"/>
    <property type="match status" value="1"/>
</dbReference>
<reference evidence="5 6" key="1">
    <citation type="journal article" date="2015" name="Sci. Rep.">
        <title>Genome of the facultative scuticociliatosis pathogen Pseudocohnilembus persalinus provides insight into its virulence through horizontal gene transfer.</title>
        <authorList>
            <person name="Xiong J."/>
            <person name="Wang G."/>
            <person name="Cheng J."/>
            <person name="Tian M."/>
            <person name="Pan X."/>
            <person name="Warren A."/>
            <person name="Jiang C."/>
            <person name="Yuan D."/>
            <person name="Miao W."/>
        </authorList>
    </citation>
    <scope>NUCLEOTIDE SEQUENCE [LARGE SCALE GENOMIC DNA]</scope>
    <source>
        <strain evidence="5">36N120E</strain>
    </source>
</reference>
<dbReference type="GO" id="GO:0016485">
    <property type="term" value="P:protein processing"/>
    <property type="evidence" value="ECO:0007669"/>
    <property type="project" value="TreeGrafter"/>
</dbReference>
<feature type="compositionally biased region" description="Polar residues" evidence="3">
    <location>
        <begin position="8"/>
        <end position="21"/>
    </location>
</feature>